<keyword evidence="6" id="KW-1185">Reference proteome</keyword>
<keyword evidence="1" id="KW-0805">Transcription regulation</keyword>
<dbReference type="EMBL" id="RAQK01000001">
    <property type="protein sequence ID" value="RKE97594.1"/>
    <property type="molecule type" value="Genomic_DNA"/>
</dbReference>
<gene>
    <name evidence="5" type="ORF">C8N30_2206</name>
</gene>
<dbReference type="InterPro" id="IPR036390">
    <property type="entry name" value="WH_DNA-bd_sf"/>
</dbReference>
<dbReference type="PANTHER" id="PTHR42756">
    <property type="entry name" value="TRANSCRIPTIONAL REGULATOR, MARR"/>
    <property type="match status" value="1"/>
</dbReference>
<evidence type="ECO:0000259" key="4">
    <source>
        <dbReference type="PROSITE" id="PS50995"/>
    </source>
</evidence>
<comment type="caution">
    <text evidence="5">The sequence shown here is derived from an EMBL/GenBank/DDBJ whole genome shotgun (WGS) entry which is preliminary data.</text>
</comment>
<dbReference type="InterPro" id="IPR036388">
    <property type="entry name" value="WH-like_DNA-bd_sf"/>
</dbReference>
<dbReference type="SUPFAM" id="SSF46785">
    <property type="entry name" value="Winged helix' DNA-binding domain"/>
    <property type="match status" value="1"/>
</dbReference>
<keyword evidence="3" id="KW-0804">Transcription</keyword>
<dbReference type="GO" id="GO:0003700">
    <property type="term" value="F:DNA-binding transcription factor activity"/>
    <property type="evidence" value="ECO:0007669"/>
    <property type="project" value="InterPro"/>
</dbReference>
<protein>
    <submittedName>
        <fullName evidence="5">DNA-binding MarR family transcriptional regulator</fullName>
    </submittedName>
</protein>
<dbReference type="PANTHER" id="PTHR42756:SF1">
    <property type="entry name" value="TRANSCRIPTIONAL REPRESSOR OF EMRAB OPERON"/>
    <property type="match status" value="1"/>
</dbReference>
<dbReference type="RefSeq" id="WP_025060982.1">
    <property type="nucleotide sequence ID" value="NZ_RAQK01000001.1"/>
</dbReference>
<dbReference type="STRING" id="1443111.Z949_267"/>
<dbReference type="Proteomes" id="UP000284407">
    <property type="component" value="Unassembled WGS sequence"/>
</dbReference>
<keyword evidence="2 5" id="KW-0238">DNA-binding</keyword>
<dbReference type="Pfam" id="PF01047">
    <property type="entry name" value="MarR"/>
    <property type="match status" value="1"/>
</dbReference>
<dbReference type="SMART" id="SM00347">
    <property type="entry name" value="HTH_MARR"/>
    <property type="match status" value="1"/>
</dbReference>
<evidence type="ECO:0000256" key="3">
    <source>
        <dbReference type="ARBA" id="ARBA00023163"/>
    </source>
</evidence>
<proteinExistence type="predicted"/>
<dbReference type="InterPro" id="IPR000835">
    <property type="entry name" value="HTH_MarR-typ"/>
</dbReference>
<evidence type="ECO:0000256" key="1">
    <source>
        <dbReference type="ARBA" id="ARBA00023015"/>
    </source>
</evidence>
<accession>A0A420DTD9</accession>
<dbReference type="PRINTS" id="PR00598">
    <property type="entry name" value="HTHMARR"/>
</dbReference>
<evidence type="ECO:0000313" key="6">
    <source>
        <dbReference type="Proteomes" id="UP000284407"/>
    </source>
</evidence>
<name>A0A420DTD9_9RHOB</name>
<dbReference type="PROSITE" id="PS50995">
    <property type="entry name" value="HTH_MARR_2"/>
    <property type="match status" value="1"/>
</dbReference>
<dbReference type="AlphaFoldDB" id="A0A420DTD9"/>
<organism evidence="5 6">
    <name type="scientific">Sulfitobacter guttiformis</name>
    <dbReference type="NCBI Taxonomy" id="74349"/>
    <lineage>
        <taxon>Bacteria</taxon>
        <taxon>Pseudomonadati</taxon>
        <taxon>Pseudomonadota</taxon>
        <taxon>Alphaproteobacteria</taxon>
        <taxon>Rhodobacterales</taxon>
        <taxon>Roseobacteraceae</taxon>
        <taxon>Sulfitobacter</taxon>
    </lineage>
</organism>
<dbReference type="GO" id="GO:0003677">
    <property type="term" value="F:DNA binding"/>
    <property type="evidence" value="ECO:0007669"/>
    <property type="project" value="UniProtKB-KW"/>
</dbReference>
<evidence type="ECO:0000256" key="2">
    <source>
        <dbReference type="ARBA" id="ARBA00023125"/>
    </source>
</evidence>
<dbReference type="Gene3D" id="1.10.10.10">
    <property type="entry name" value="Winged helix-like DNA-binding domain superfamily/Winged helix DNA-binding domain"/>
    <property type="match status" value="1"/>
</dbReference>
<feature type="domain" description="HTH marR-type" evidence="4">
    <location>
        <begin position="1"/>
        <end position="141"/>
    </location>
</feature>
<reference evidence="5 6" key="1">
    <citation type="submission" date="2018-09" db="EMBL/GenBank/DDBJ databases">
        <title>Genomic Encyclopedia of Archaeal and Bacterial Type Strains, Phase II (KMG-II): from individual species to whole genera.</title>
        <authorList>
            <person name="Goeker M."/>
        </authorList>
    </citation>
    <scope>NUCLEOTIDE SEQUENCE [LARGE SCALE GENOMIC DNA]</scope>
    <source>
        <strain evidence="5 6">DSM 11458</strain>
    </source>
</reference>
<evidence type="ECO:0000313" key="5">
    <source>
        <dbReference type="EMBL" id="RKE97594.1"/>
    </source>
</evidence>
<sequence length="154" mass="16712">MDPKIDTDSPGFLISTTARLMRAAFEREIELSMIGVTAGEARVLAHMSVCGALRQHHLAERLGVTAMSVTVFLDKLENSGLIERNPDPDDRRAKIVTLTEAAGPVIEQIQLAGKRAKGVAFEGVDSEAFEVFKSVCHKLCDNLNTQSCDQGDAK</sequence>
<dbReference type="OrthoDB" id="582199at2"/>